<dbReference type="Pfam" id="PF03853">
    <property type="entry name" value="YjeF_N"/>
    <property type="match status" value="1"/>
</dbReference>
<feature type="binding site" evidence="17">
    <location>
        <begin position="368"/>
        <end position="372"/>
    </location>
    <ligand>
        <name>AMP</name>
        <dbReference type="ChEBI" id="CHEBI:456215"/>
    </ligand>
</feature>
<evidence type="ECO:0000256" key="11">
    <source>
        <dbReference type="ARBA" id="ARBA00023235"/>
    </source>
</evidence>
<accession>A0A6G7ZNA5</accession>
<evidence type="ECO:0000256" key="4">
    <source>
        <dbReference type="ARBA" id="ARBA00009524"/>
    </source>
</evidence>
<dbReference type="PROSITE" id="PS51383">
    <property type="entry name" value="YJEF_C_3"/>
    <property type="match status" value="1"/>
</dbReference>
<dbReference type="RefSeq" id="WP_166094234.1">
    <property type="nucleotide sequence ID" value="NZ_CP049871.1"/>
</dbReference>
<dbReference type="InterPro" id="IPR030677">
    <property type="entry name" value="Nnr"/>
</dbReference>
<dbReference type="PANTHER" id="PTHR12592:SF0">
    <property type="entry name" value="ATP-DEPENDENT (S)-NAD(P)H-HYDRATE DEHYDRATASE"/>
    <property type="match status" value="1"/>
</dbReference>
<evidence type="ECO:0000256" key="6">
    <source>
        <dbReference type="ARBA" id="ARBA00022741"/>
    </source>
</evidence>
<evidence type="ECO:0000259" key="20">
    <source>
        <dbReference type="PROSITE" id="PS51383"/>
    </source>
</evidence>
<keyword evidence="6 17" id="KW-0547">Nucleotide-binding</keyword>
<sequence>MIQRPILASSFIRTSEQRAIDGGASVEQLMERAGTALAEAVVRYIAKAPVLLLCGPGNNGGDGYVAARLLADRGVHVRVAALGEARSEAAVRARDRFAGTVETLTAETMTGPVVVDALFGTGMSRGLEAAAEHQFLRLCEAAKVRIACDLPTGVHSDSGALLNAVPDFDLTVAFGALKPAHRLMPSMAHCGRVVVGDIGIETQSDWFEIGRPNLPPLDRAGHKYSRGLVHLLAGKMPGAIALAATAAARAGAGYVRVSTSRSIDGLPAAIVQTDTAPVNDPRIGCILVGPGMGDLPQVLTLALTSHAPKVIDADAIGALGEPERLRGQDAIITPHAGEFAALFGDVQGSKAEQALAAAQRSGAVVIYKGPDTLVAAPDGRLGFAPPAPPWLATAGTGDVLAGMAAALRAQGLQSFEAACAAVWLHGRAAEAAGPFMIADDLAAAIPAALALRDG</sequence>
<comment type="function">
    <text evidence="17">Catalyzes the dehydration of the S-form of NAD(P)HX at the expense of ADP, which is converted to AMP. Together with NAD(P)HX epimerase, which catalyzes the epimerization of the S- and R-forms, the enzyme allows the repair of both epimers of NAD(P)HX, a damaged form of NAD(P)H that is a result of enzymatic or heat-dependent hydration.</text>
</comment>
<evidence type="ECO:0000256" key="12">
    <source>
        <dbReference type="ARBA" id="ARBA00023239"/>
    </source>
</evidence>
<evidence type="ECO:0000256" key="13">
    <source>
        <dbReference type="ARBA" id="ARBA00023268"/>
    </source>
</evidence>
<evidence type="ECO:0000256" key="2">
    <source>
        <dbReference type="ARBA" id="ARBA00000909"/>
    </source>
</evidence>
<feature type="binding site" evidence="18">
    <location>
        <begin position="58"/>
        <end position="62"/>
    </location>
    <ligand>
        <name>(6S)-NADPHX</name>
        <dbReference type="ChEBI" id="CHEBI:64076"/>
    </ligand>
</feature>
<evidence type="ECO:0000256" key="16">
    <source>
        <dbReference type="ARBA" id="ARBA00049209"/>
    </source>
</evidence>
<comment type="caution">
    <text evidence="18">Lacks conserved residue(s) required for the propagation of feature annotation.</text>
</comment>
<dbReference type="GO" id="GO:0046496">
    <property type="term" value="P:nicotinamide nucleotide metabolic process"/>
    <property type="evidence" value="ECO:0007669"/>
    <property type="project" value="UniProtKB-UniRule"/>
</dbReference>
<dbReference type="GO" id="GO:0052856">
    <property type="term" value="F:NAD(P)HX epimerase activity"/>
    <property type="evidence" value="ECO:0007669"/>
    <property type="project" value="UniProtKB-UniRule"/>
</dbReference>
<feature type="binding site" evidence="18">
    <location>
        <position position="149"/>
    </location>
    <ligand>
        <name>(6S)-NADPHX</name>
        <dbReference type="ChEBI" id="CHEBI:64076"/>
    </ligand>
</feature>
<feature type="binding site" evidence="17">
    <location>
        <position position="398"/>
    </location>
    <ligand>
        <name>(6S)-NADPHX</name>
        <dbReference type="ChEBI" id="CHEBI:64076"/>
    </ligand>
</feature>
<comment type="catalytic activity">
    <reaction evidence="1 18 19">
        <text>(6R)-NADHX = (6S)-NADHX</text>
        <dbReference type="Rhea" id="RHEA:32215"/>
        <dbReference type="ChEBI" id="CHEBI:64074"/>
        <dbReference type="ChEBI" id="CHEBI:64075"/>
        <dbReference type="EC" id="5.1.99.6"/>
    </reaction>
</comment>
<dbReference type="SUPFAM" id="SSF64153">
    <property type="entry name" value="YjeF N-terminal domain-like"/>
    <property type="match status" value="1"/>
</dbReference>
<feature type="binding site" evidence="18">
    <location>
        <position position="116"/>
    </location>
    <ligand>
        <name>K(+)</name>
        <dbReference type="ChEBI" id="CHEBI:29103"/>
    </ligand>
</feature>
<feature type="binding site" evidence="18">
    <location>
        <position position="152"/>
    </location>
    <ligand>
        <name>K(+)</name>
        <dbReference type="ChEBI" id="CHEBI:29103"/>
    </ligand>
</feature>
<dbReference type="Gene3D" id="3.40.50.10260">
    <property type="entry name" value="YjeF N-terminal domain"/>
    <property type="match status" value="1"/>
</dbReference>
<protein>
    <recommendedName>
        <fullName evidence="19">Bifunctional NAD(P)H-hydrate repair enzyme</fullName>
    </recommendedName>
    <alternativeName>
        <fullName evidence="19">Nicotinamide nucleotide repair protein</fullName>
    </alternativeName>
    <domain>
        <recommendedName>
            <fullName evidence="19">ADP-dependent (S)-NAD(P)H-hydrate dehydratase</fullName>
            <ecNumber evidence="19">4.2.1.136</ecNumber>
        </recommendedName>
        <alternativeName>
            <fullName evidence="19">ADP-dependent NAD(P)HX dehydratase</fullName>
        </alternativeName>
    </domain>
    <domain>
        <recommendedName>
            <fullName evidence="19">NAD(P)H-hydrate epimerase</fullName>
            <ecNumber evidence="19">5.1.99.6</ecNumber>
        </recommendedName>
    </domain>
</protein>
<keyword evidence="8 17" id="KW-0521">NADP</keyword>
<dbReference type="PIRSF" id="PIRSF017184">
    <property type="entry name" value="Nnr"/>
    <property type="match status" value="1"/>
</dbReference>
<dbReference type="Gene3D" id="3.40.1190.20">
    <property type="match status" value="1"/>
</dbReference>
<comment type="similarity">
    <text evidence="17">Belongs to the NnrD/CARKD family.</text>
</comment>
<dbReference type="HAMAP" id="MF_01965">
    <property type="entry name" value="NADHX_dehydratase"/>
    <property type="match status" value="1"/>
</dbReference>
<dbReference type="PANTHER" id="PTHR12592">
    <property type="entry name" value="ATP-DEPENDENT (S)-NAD(P)H-HYDRATE DEHYDRATASE FAMILY MEMBER"/>
    <property type="match status" value="1"/>
</dbReference>
<evidence type="ECO:0000259" key="21">
    <source>
        <dbReference type="PROSITE" id="PS51385"/>
    </source>
</evidence>
<feature type="binding site" evidence="17">
    <location>
        <position position="239"/>
    </location>
    <ligand>
        <name>(6S)-NADPHX</name>
        <dbReference type="ChEBI" id="CHEBI:64076"/>
    </ligand>
</feature>
<keyword evidence="12 17" id="KW-0456">Lyase</keyword>
<evidence type="ECO:0000256" key="3">
    <source>
        <dbReference type="ARBA" id="ARBA00006001"/>
    </source>
</evidence>
<dbReference type="GO" id="GO:0052855">
    <property type="term" value="F:ADP-dependent NAD(P)H-hydrate dehydratase activity"/>
    <property type="evidence" value="ECO:0007669"/>
    <property type="project" value="UniProtKB-UniRule"/>
</dbReference>
<dbReference type="CDD" id="cd01171">
    <property type="entry name" value="YXKO-related"/>
    <property type="match status" value="1"/>
</dbReference>
<evidence type="ECO:0000256" key="10">
    <source>
        <dbReference type="ARBA" id="ARBA00023027"/>
    </source>
</evidence>
<comment type="cofactor">
    <cofactor evidence="17">
        <name>Mg(2+)</name>
        <dbReference type="ChEBI" id="CHEBI:18420"/>
    </cofactor>
</comment>
<feature type="binding site" evidence="17">
    <location>
        <position position="335"/>
    </location>
    <ligand>
        <name>(6S)-NADPHX</name>
        <dbReference type="ChEBI" id="CHEBI:64076"/>
    </ligand>
</feature>
<evidence type="ECO:0000256" key="18">
    <source>
        <dbReference type="HAMAP-Rule" id="MF_01966"/>
    </source>
</evidence>
<dbReference type="EMBL" id="CP049871">
    <property type="protein sequence ID" value="QIL02477.1"/>
    <property type="molecule type" value="Genomic_DNA"/>
</dbReference>
<dbReference type="KEGG" id="ssin:G7078_06505"/>
<dbReference type="GO" id="GO:0046872">
    <property type="term" value="F:metal ion binding"/>
    <property type="evidence" value="ECO:0007669"/>
    <property type="project" value="UniProtKB-UniRule"/>
</dbReference>
<evidence type="ECO:0000313" key="23">
    <source>
        <dbReference type="Proteomes" id="UP000502502"/>
    </source>
</evidence>
<dbReference type="GO" id="GO:0110051">
    <property type="term" value="P:metabolite repair"/>
    <property type="evidence" value="ECO:0007669"/>
    <property type="project" value="TreeGrafter"/>
</dbReference>
<feature type="domain" description="YjeF C-terminal" evidence="20">
    <location>
        <begin position="206"/>
        <end position="452"/>
    </location>
</feature>
<evidence type="ECO:0000256" key="19">
    <source>
        <dbReference type="PIRNR" id="PIRNR017184"/>
    </source>
</evidence>
<comment type="catalytic activity">
    <reaction evidence="15 17 19">
        <text>(6S)-NADHX + ADP = AMP + phosphate + NADH + H(+)</text>
        <dbReference type="Rhea" id="RHEA:32223"/>
        <dbReference type="ChEBI" id="CHEBI:15378"/>
        <dbReference type="ChEBI" id="CHEBI:43474"/>
        <dbReference type="ChEBI" id="CHEBI:57945"/>
        <dbReference type="ChEBI" id="CHEBI:64074"/>
        <dbReference type="ChEBI" id="CHEBI:456215"/>
        <dbReference type="ChEBI" id="CHEBI:456216"/>
        <dbReference type="EC" id="4.2.1.136"/>
    </reaction>
</comment>
<comment type="catalytic activity">
    <reaction evidence="2 18 19">
        <text>(6R)-NADPHX = (6S)-NADPHX</text>
        <dbReference type="Rhea" id="RHEA:32227"/>
        <dbReference type="ChEBI" id="CHEBI:64076"/>
        <dbReference type="ChEBI" id="CHEBI:64077"/>
        <dbReference type="EC" id="5.1.99.6"/>
    </reaction>
</comment>
<dbReference type="Proteomes" id="UP000502502">
    <property type="component" value="Chromosome"/>
</dbReference>
<dbReference type="NCBIfam" id="TIGR00196">
    <property type="entry name" value="yjeF_cterm"/>
    <property type="match status" value="1"/>
</dbReference>
<comment type="similarity">
    <text evidence="4 19">In the C-terminal section; belongs to the NnrD/CARKD family.</text>
</comment>
<dbReference type="PROSITE" id="PS51385">
    <property type="entry name" value="YJEF_N"/>
    <property type="match status" value="1"/>
</dbReference>
<feature type="binding site" evidence="18">
    <location>
        <begin position="120"/>
        <end position="126"/>
    </location>
    <ligand>
        <name>(6S)-NADPHX</name>
        <dbReference type="ChEBI" id="CHEBI:64076"/>
    </ligand>
</feature>
<dbReference type="SUPFAM" id="SSF53613">
    <property type="entry name" value="Ribokinase-like"/>
    <property type="match status" value="1"/>
</dbReference>
<keyword evidence="10 17" id="KW-0520">NAD</keyword>
<dbReference type="Pfam" id="PF01256">
    <property type="entry name" value="Carb_kinase"/>
    <property type="match status" value="1"/>
</dbReference>
<evidence type="ECO:0000256" key="7">
    <source>
        <dbReference type="ARBA" id="ARBA00022840"/>
    </source>
</evidence>
<feature type="binding site" evidence="17">
    <location>
        <position position="291"/>
    </location>
    <ligand>
        <name>(6S)-NADPHX</name>
        <dbReference type="ChEBI" id="CHEBI:64076"/>
    </ligand>
</feature>
<comment type="subunit">
    <text evidence="17">Homotetramer.</text>
</comment>
<gene>
    <name evidence="17" type="primary">nnrD</name>
    <name evidence="18" type="synonym">nnrE</name>
    <name evidence="22" type="ORF">G7078_06505</name>
</gene>
<comment type="similarity">
    <text evidence="18">Belongs to the NnrE/AIBP family.</text>
</comment>
<feature type="binding site" evidence="17">
    <location>
        <position position="397"/>
    </location>
    <ligand>
        <name>AMP</name>
        <dbReference type="ChEBI" id="CHEBI:456215"/>
    </ligand>
</feature>
<dbReference type="EC" id="5.1.99.6" evidence="19"/>
<keyword evidence="9 18" id="KW-0630">Potassium</keyword>
<reference evidence="22 23" key="1">
    <citation type="submission" date="2020-03" db="EMBL/GenBank/DDBJ databases">
        <title>Sphingomonas sp. nov., isolated from fish.</title>
        <authorList>
            <person name="Hyun D.-W."/>
            <person name="Bae J.-W."/>
        </authorList>
    </citation>
    <scope>NUCLEOTIDE SEQUENCE [LARGE SCALE GENOMIC DNA]</scope>
    <source>
        <strain evidence="22 23">HDW15C</strain>
    </source>
</reference>
<comment type="catalytic activity">
    <reaction evidence="16 17 19">
        <text>(6S)-NADPHX + ADP = AMP + phosphate + NADPH + H(+)</text>
        <dbReference type="Rhea" id="RHEA:32235"/>
        <dbReference type="ChEBI" id="CHEBI:15378"/>
        <dbReference type="ChEBI" id="CHEBI:43474"/>
        <dbReference type="ChEBI" id="CHEBI:57783"/>
        <dbReference type="ChEBI" id="CHEBI:64076"/>
        <dbReference type="ChEBI" id="CHEBI:456215"/>
        <dbReference type="ChEBI" id="CHEBI:456216"/>
        <dbReference type="EC" id="4.2.1.136"/>
    </reaction>
</comment>
<dbReference type="AlphaFoldDB" id="A0A6G7ZNA5"/>
<evidence type="ECO:0000256" key="1">
    <source>
        <dbReference type="ARBA" id="ARBA00000013"/>
    </source>
</evidence>
<dbReference type="InterPro" id="IPR000631">
    <property type="entry name" value="CARKD"/>
</dbReference>
<feature type="domain" description="YjeF N-terminal" evidence="21">
    <location>
        <begin position="12"/>
        <end position="206"/>
    </location>
</feature>
<evidence type="ECO:0000256" key="9">
    <source>
        <dbReference type="ARBA" id="ARBA00022958"/>
    </source>
</evidence>
<comment type="function">
    <text evidence="14 19">Bifunctional enzyme that catalyzes the epimerization of the S- and R-forms of NAD(P)HX and the dehydration of the S-form of NAD(P)HX at the expense of ADP, which is converted to AMP. This allows the repair of both epimers of NAD(P)HX, a damaged form of NAD(P)H that is a result of enzymatic or heat-dependent hydration.</text>
</comment>
<evidence type="ECO:0000256" key="17">
    <source>
        <dbReference type="HAMAP-Rule" id="MF_01965"/>
    </source>
</evidence>
<dbReference type="HAMAP" id="MF_01966">
    <property type="entry name" value="NADHX_epimerase"/>
    <property type="match status" value="1"/>
</dbReference>
<feature type="binding site" evidence="18">
    <location>
        <position position="59"/>
    </location>
    <ligand>
        <name>K(+)</name>
        <dbReference type="ChEBI" id="CHEBI:29103"/>
    </ligand>
</feature>
<dbReference type="NCBIfam" id="TIGR00197">
    <property type="entry name" value="yjeF_nterm"/>
    <property type="match status" value="1"/>
</dbReference>
<dbReference type="InterPro" id="IPR036652">
    <property type="entry name" value="YjeF_N_dom_sf"/>
</dbReference>
<keyword evidence="5 18" id="KW-0479">Metal-binding</keyword>
<evidence type="ECO:0000313" key="22">
    <source>
        <dbReference type="EMBL" id="QIL02477.1"/>
    </source>
</evidence>
<organism evidence="22 23">
    <name type="scientific">Sphingomonas sinipercae</name>
    <dbReference type="NCBI Taxonomy" id="2714944"/>
    <lineage>
        <taxon>Bacteria</taxon>
        <taxon>Pseudomonadati</taxon>
        <taxon>Pseudomonadota</taxon>
        <taxon>Alphaproteobacteria</taxon>
        <taxon>Sphingomonadales</taxon>
        <taxon>Sphingomonadaceae</taxon>
        <taxon>Sphingomonas</taxon>
    </lineage>
</organism>
<keyword evidence="13" id="KW-0511">Multifunctional enzyme</keyword>
<keyword evidence="11 18" id="KW-0413">Isomerase</keyword>
<keyword evidence="23" id="KW-1185">Reference proteome</keyword>
<keyword evidence="7 17" id="KW-0067">ATP-binding</keyword>
<comment type="cofactor">
    <cofactor evidence="18 19">
        <name>K(+)</name>
        <dbReference type="ChEBI" id="CHEBI:29103"/>
    </cofactor>
    <text evidence="18 19">Binds 1 potassium ion per subunit.</text>
</comment>
<evidence type="ECO:0000256" key="5">
    <source>
        <dbReference type="ARBA" id="ARBA00022723"/>
    </source>
</evidence>
<comment type="similarity">
    <text evidence="3 19">In the N-terminal section; belongs to the NnrE/AIBP family.</text>
</comment>
<dbReference type="InterPro" id="IPR004443">
    <property type="entry name" value="YjeF_N_dom"/>
</dbReference>
<name>A0A6G7ZNA5_9SPHN</name>
<proteinExistence type="inferred from homology"/>
<dbReference type="InterPro" id="IPR029056">
    <property type="entry name" value="Ribokinase-like"/>
</dbReference>
<dbReference type="GO" id="GO:0005524">
    <property type="term" value="F:ATP binding"/>
    <property type="evidence" value="ECO:0007669"/>
    <property type="project" value="UniProtKB-UniRule"/>
</dbReference>
<evidence type="ECO:0000256" key="15">
    <source>
        <dbReference type="ARBA" id="ARBA00048238"/>
    </source>
</evidence>
<dbReference type="EC" id="4.2.1.136" evidence="19"/>
<evidence type="ECO:0000256" key="8">
    <source>
        <dbReference type="ARBA" id="ARBA00022857"/>
    </source>
</evidence>
<comment type="function">
    <text evidence="18">Catalyzes the epimerization of the S- and R-forms of NAD(P)HX, a damaged form of NAD(P)H that is a result of enzymatic or heat-dependent hydration. This is a prerequisite for the S-specific NAD(P)H-hydrate dehydratase to allow the repair of both epimers of NAD(P)HX.</text>
</comment>
<evidence type="ECO:0000256" key="14">
    <source>
        <dbReference type="ARBA" id="ARBA00025153"/>
    </source>
</evidence>